<comment type="caution">
    <text evidence="2">The sequence shown here is derived from an EMBL/GenBank/DDBJ whole genome shotgun (WGS) entry which is preliminary data.</text>
</comment>
<name>A0A2I0JRJ0_PUNGR</name>
<evidence type="ECO:0000256" key="1">
    <source>
        <dbReference type="SAM" id="MobiDB-lite"/>
    </source>
</evidence>
<gene>
    <name evidence="2" type="ORF">CRG98_020664</name>
</gene>
<proteinExistence type="predicted"/>
<dbReference type="EMBL" id="PGOL01001335">
    <property type="protein sequence ID" value="PKI58918.1"/>
    <property type="molecule type" value="Genomic_DNA"/>
</dbReference>
<protein>
    <submittedName>
        <fullName evidence="2">Uncharacterized protein</fullName>
    </submittedName>
</protein>
<keyword evidence="3" id="KW-1185">Reference proteome</keyword>
<evidence type="ECO:0000313" key="3">
    <source>
        <dbReference type="Proteomes" id="UP000233551"/>
    </source>
</evidence>
<sequence>MARTMSYTRKEGLGPPIGDPDPSTEVADTHGGRWRPSNPFTEVASVLCGCRRPRWRGRGRRLEAPTPNRSRTFDLESLVGLGLGPPIGDPNPSTEVASVLCGCRRPR</sequence>
<dbReference type="AlphaFoldDB" id="A0A2I0JRJ0"/>
<evidence type="ECO:0000313" key="2">
    <source>
        <dbReference type="EMBL" id="PKI58918.1"/>
    </source>
</evidence>
<dbReference type="Proteomes" id="UP000233551">
    <property type="component" value="Unassembled WGS sequence"/>
</dbReference>
<accession>A0A2I0JRJ0</accession>
<reference evidence="2 3" key="1">
    <citation type="submission" date="2017-11" db="EMBL/GenBank/DDBJ databases">
        <title>De-novo sequencing of pomegranate (Punica granatum L.) genome.</title>
        <authorList>
            <person name="Akparov Z."/>
            <person name="Amiraslanov A."/>
            <person name="Hajiyeva S."/>
            <person name="Abbasov M."/>
            <person name="Kaur K."/>
            <person name="Hamwieh A."/>
            <person name="Solovyev V."/>
            <person name="Salamov A."/>
            <person name="Braich B."/>
            <person name="Kosarev P."/>
            <person name="Mahmoud A."/>
            <person name="Hajiyev E."/>
            <person name="Babayeva S."/>
            <person name="Izzatullayeva V."/>
            <person name="Mammadov A."/>
            <person name="Mammadov A."/>
            <person name="Sharifova S."/>
            <person name="Ojaghi J."/>
            <person name="Eynullazada K."/>
            <person name="Bayramov B."/>
            <person name="Abdulazimova A."/>
            <person name="Shahmuradov I."/>
        </authorList>
    </citation>
    <scope>NUCLEOTIDE SEQUENCE [LARGE SCALE GENOMIC DNA]</scope>
    <source>
        <strain evidence="3">cv. AG2017</strain>
        <tissue evidence="2">Leaf</tissue>
    </source>
</reference>
<feature type="region of interest" description="Disordered" evidence="1">
    <location>
        <begin position="1"/>
        <end position="38"/>
    </location>
</feature>
<organism evidence="2 3">
    <name type="scientific">Punica granatum</name>
    <name type="common">Pomegranate</name>
    <dbReference type="NCBI Taxonomy" id="22663"/>
    <lineage>
        <taxon>Eukaryota</taxon>
        <taxon>Viridiplantae</taxon>
        <taxon>Streptophyta</taxon>
        <taxon>Embryophyta</taxon>
        <taxon>Tracheophyta</taxon>
        <taxon>Spermatophyta</taxon>
        <taxon>Magnoliopsida</taxon>
        <taxon>eudicotyledons</taxon>
        <taxon>Gunneridae</taxon>
        <taxon>Pentapetalae</taxon>
        <taxon>rosids</taxon>
        <taxon>malvids</taxon>
        <taxon>Myrtales</taxon>
        <taxon>Lythraceae</taxon>
        <taxon>Punica</taxon>
    </lineage>
</organism>